<protein>
    <recommendedName>
        <fullName evidence="16">Plasma membrane ascorbate-dependent reductase CYBRD1</fullName>
        <ecNumber evidence="15">7.2.1.3</ecNumber>
    </recommendedName>
    <alternativeName>
        <fullName evidence="17">Cytochrome b reductase 1</fullName>
    </alternativeName>
</protein>
<comment type="subcellular location">
    <subcellularLocation>
        <location evidence="2">Apical cell membrane</location>
        <topology evidence="2">Multi-pass membrane protein</topology>
    </subcellularLocation>
</comment>
<dbReference type="SMART" id="SM00665">
    <property type="entry name" value="B561"/>
    <property type="match status" value="1"/>
</dbReference>
<feature type="transmembrane region" description="Helical" evidence="21">
    <location>
        <begin position="12"/>
        <end position="32"/>
    </location>
</feature>
<dbReference type="InterPro" id="IPR043205">
    <property type="entry name" value="CYB561/CYBRD1-like"/>
</dbReference>
<dbReference type="PANTHER" id="PTHR10106">
    <property type="entry name" value="CYTOCHROME B561-RELATED"/>
    <property type="match status" value="1"/>
</dbReference>
<dbReference type="Gene3D" id="1.20.120.1770">
    <property type="match status" value="1"/>
</dbReference>
<proteinExistence type="predicted"/>
<comment type="catalytic activity">
    <reaction evidence="20">
        <text>Cu(2+)(out) + L-ascorbate(in) = Cu(+)(out) + monodehydro-L-ascorbate radical(in) + H(+)</text>
        <dbReference type="Rhea" id="RHEA:66656"/>
        <dbReference type="ChEBI" id="CHEBI:15378"/>
        <dbReference type="ChEBI" id="CHEBI:29036"/>
        <dbReference type="ChEBI" id="CHEBI:38290"/>
        <dbReference type="ChEBI" id="CHEBI:49552"/>
        <dbReference type="ChEBI" id="CHEBI:59513"/>
    </reaction>
    <physiologicalReaction direction="left-to-right" evidence="20">
        <dbReference type="Rhea" id="RHEA:66657"/>
    </physiologicalReaction>
</comment>
<comment type="cofactor">
    <cofactor evidence="1">
        <name>heme b</name>
        <dbReference type="ChEBI" id="CHEBI:60344"/>
    </cofactor>
</comment>
<comment type="catalytic activity">
    <reaction evidence="19">
        <text>Fe(3+)(out) + L-ascorbate(in) = monodehydro-L-ascorbate radical(in) + Fe(2+)(out) + H(+)</text>
        <dbReference type="Rhea" id="RHEA:30403"/>
        <dbReference type="ChEBI" id="CHEBI:15378"/>
        <dbReference type="ChEBI" id="CHEBI:29033"/>
        <dbReference type="ChEBI" id="CHEBI:29034"/>
        <dbReference type="ChEBI" id="CHEBI:38290"/>
        <dbReference type="ChEBI" id="CHEBI:59513"/>
        <dbReference type="EC" id="7.2.1.3"/>
    </reaction>
    <physiologicalReaction direction="left-to-right" evidence="19">
        <dbReference type="Rhea" id="RHEA:30404"/>
    </physiologicalReaction>
</comment>
<accession>A0A6P6IR54</accession>
<keyword evidence="13" id="KW-0408">Iron</keyword>
<dbReference type="AlphaFoldDB" id="A0A6P6IR54"/>
<keyword evidence="11 21" id="KW-1133">Transmembrane helix</keyword>
<keyword evidence="7 21" id="KW-0812">Transmembrane</keyword>
<reference evidence="24" key="1">
    <citation type="submission" date="2025-08" db="UniProtKB">
        <authorList>
            <consortium name="RefSeq"/>
        </authorList>
    </citation>
    <scope>IDENTIFICATION</scope>
    <source>
        <tissue evidence="24">Blood</tissue>
    </source>
</reference>
<comment type="subunit">
    <text evidence="3">Homodimer.</text>
</comment>
<evidence type="ECO:0000256" key="11">
    <source>
        <dbReference type="ARBA" id="ARBA00022989"/>
    </source>
</evidence>
<feature type="transmembrane region" description="Helical" evidence="21">
    <location>
        <begin position="85"/>
        <end position="105"/>
    </location>
</feature>
<dbReference type="GO" id="GO:0016324">
    <property type="term" value="C:apical plasma membrane"/>
    <property type="evidence" value="ECO:0007669"/>
    <property type="project" value="UniProtKB-SubCell"/>
</dbReference>
<evidence type="ECO:0000256" key="6">
    <source>
        <dbReference type="ARBA" id="ARBA00022617"/>
    </source>
</evidence>
<evidence type="ECO:0000313" key="23">
    <source>
        <dbReference type="Proteomes" id="UP000515131"/>
    </source>
</evidence>
<evidence type="ECO:0000259" key="22">
    <source>
        <dbReference type="PROSITE" id="PS50939"/>
    </source>
</evidence>
<dbReference type="GO" id="GO:0046872">
    <property type="term" value="F:metal ion binding"/>
    <property type="evidence" value="ECO:0007669"/>
    <property type="project" value="UniProtKB-KW"/>
</dbReference>
<evidence type="ECO:0000256" key="4">
    <source>
        <dbReference type="ARBA" id="ARBA00022448"/>
    </source>
</evidence>
<keyword evidence="5" id="KW-1003">Cell membrane</keyword>
<keyword evidence="4" id="KW-0813">Transport</keyword>
<evidence type="ECO:0000256" key="14">
    <source>
        <dbReference type="ARBA" id="ARBA00023136"/>
    </source>
</evidence>
<evidence type="ECO:0000256" key="16">
    <source>
        <dbReference type="ARBA" id="ARBA00024244"/>
    </source>
</evidence>
<dbReference type="KEGG" id="pcoo:112871872"/>
<evidence type="ECO:0000256" key="5">
    <source>
        <dbReference type="ARBA" id="ARBA00022475"/>
    </source>
</evidence>
<comment type="catalytic activity">
    <reaction evidence="18">
        <text>monodehydro-L-ascorbate radical(out) + L-ascorbate(in) = monodehydro-L-ascorbate radical(in) + L-ascorbate(out)</text>
        <dbReference type="Rhea" id="RHEA:66524"/>
        <dbReference type="ChEBI" id="CHEBI:38290"/>
        <dbReference type="ChEBI" id="CHEBI:59513"/>
    </reaction>
    <physiologicalReaction direction="left-to-right" evidence="18">
        <dbReference type="Rhea" id="RHEA:66525"/>
    </physiologicalReaction>
</comment>
<feature type="transmembrane region" description="Helical" evidence="21">
    <location>
        <begin position="199"/>
        <end position="219"/>
    </location>
</feature>
<keyword evidence="12" id="KW-0560">Oxidoreductase</keyword>
<evidence type="ECO:0000256" key="7">
    <source>
        <dbReference type="ARBA" id="ARBA00022692"/>
    </source>
</evidence>
<keyword evidence="6" id="KW-0349">Heme</keyword>
<evidence type="ECO:0000256" key="20">
    <source>
        <dbReference type="ARBA" id="ARBA00049459"/>
    </source>
</evidence>
<dbReference type="Pfam" id="PF03188">
    <property type="entry name" value="Cytochrom_B561"/>
    <property type="match status" value="1"/>
</dbReference>
<evidence type="ECO:0000313" key="24">
    <source>
        <dbReference type="RefSeq" id="XP_025790741.1"/>
    </source>
</evidence>
<evidence type="ECO:0000256" key="21">
    <source>
        <dbReference type="SAM" id="Phobius"/>
    </source>
</evidence>
<keyword evidence="14 21" id="KW-0472">Membrane</keyword>
<dbReference type="EC" id="7.2.1.3" evidence="15"/>
<evidence type="ECO:0000256" key="1">
    <source>
        <dbReference type="ARBA" id="ARBA00001970"/>
    </source>
</evidence>
<evidence type="ECO:0000256" key="17">
    <source>
        <dbReference type="ARBA" id="ARBA00031718"/>
    </source>
</evidence>
<evidence type="ECO:0000256" key="8">
    <source>
        <dbReference type="ARBA" id="ARBA00022723"/>
    </source>
</evidence>
<dbReference type="GO" id="GO:0140571">
    <property type="term" value="F:transmembrane ascorbate ferrireductase activity"/>
    <property type="evidence" value="ECO:0007669"/>
    <property type="project" value="UniProtKB-EC"/>
</dbReference>
<dbReference type="GeneID" id="112871872"/>
<keyword evidence="8" id="KW-0479">Metal-binding</keyword>
<name>A0A6P6IR54_PUMCO</name>
<dbReference type="GO" id="GO:0005765">
    <property type="term" value="C:lysosomal membrane"/>
    <property type="evidence" value="ECO:0007669"/>
    <property type="project" value="TreeGrafter"/>
</dbReference>
<gene>
    <name evidence="24" type="primary">LOC112871872</name>
</gene>
<feature type="domain" description="Cytochrome b561" evidence="22">
    <location>
        <begin position="15"/>
        <end position="220"/>
    </location>
</feature>
<evidence type="ECO:0000256" key="15">
    <source>
        <dbReference type="ARBA" id="ARBA00024225"/>
    </source>
</evidence>
<feature type="transmembrane region" description="Helical" evidence="21">
    <location>
        <begin position="125"/>
        <end position="146"/>
    </location>
</feature>
<evidence type="ECO:0000256" key="18">
    <source>
        <dbReference type="ARBA" id="ARBA00047447"/>
    </source>
</evidence>
<sequence length="284" mass="31333">MAMDGYRGFLGLLVSALLVGFLSVLFTLIWVLHYREGLGWDGTALEFNWHPVLVVTGFVFIQGIAIIVYRLPWTWKCSKLLMKSIHAGLHAVAAILAIISLVAVFDFHNAKNIPNMYSLHSWVGLTVVILYILQLLLGVSIFLLPWAPLSLRALVMPIHVYSGLLIFGTVIATVLMGVTEKLFFALKSSGYSTSPPEGVFTNTLGLLIVVFGALIFWIVTRPQWQRPKEPNSIFLQPNGGAQEGVEGSAINFSNVDKSDSELNNEAAARKRNFIVDEAGQRSTM</sequence>
<dbReference type="Proteomes" id="UP000515131">
    <property type="component" value="Unplaced"/>
</dbReference>
<evidence type="ECO:0000256" key="9">
    <source>
        <dbReference type="ARBA" id="ARBA00022967"/>
    </source>
</evidence>
<evidence type="ECO:0000256" key="13">
    <source>
        <dbReference type="ARBA" id="ARBA00023004"/>
    </source>
</evidence>
<dbReference type="InterPro" id="IPR006593">
    <property type="entry name" value="Cyt_b561/ferric_Rdtase_TM"/>
</dbReference>
<organism evidence="23 24">
    <name type="scientific">Puma concolor</name>
    <name type="common">Mountain lion</name>
    <name type="synonym">Felis concolor</name>
    <dbReference type="NCBI Taxonomy" id="9696"/>
    <lineage>
        <taxon>Eukaryota</taxon>
        <taxon>Metazoa</taxon>
        <taxon>Chordata</taxon>
        <taxon>Craniata</taxon>
        <taxon>Vertebrata</taxon>
        <taxon>Euteleostomi</taxon>
        <taxon>Mammalia</taxon>
        <taxon>Eutheria</taxon>
        <taxon>Laurasiatheria</taxon>
        <taxon>Carnivora</taxon>
        <taxon>Feliformia</taxon>
        <taxon>Felidae</taxon>
        <taxon>Felinae</taxon>
        <taxon>Puma</taxon>
    </lineage>
</organism>
<keyword evidence="23" id="KW-1185">Reference proteome</keyword>
<evidence type="ECO:0000256" key="12">
    <source>
        <dbReference type="ARBA" id="ARBA00023002"/>
    </source>
</evidence>
<evidence type="ECO:0000256" key="19">
    <source>
        <dbReference type="ARBA" id="ARBA00048457"/>
    </source>
</evidence>
<keyword evidence="9" id="KW-1278">Translocase</keyword>
<dbReference type="FunFam" id="1.20.120.1770:FF:000001">
    <property type="entry name" value="Cytochrome b reductase 1"/>
    <property type="match status" value="1"/>
</dbReference>
<evidence type="ECO:0000256" key="2">
    <source>
        <dbReference type="ARBA" id="ARBA00004424"/>
    </source>
</evidence>
<evidence type="ECO:0000256" key="10">
    <source>
        <dbReference type="ARBA" id="ARBA00022982"/>
    </source>
</evidence>
<feature type="transmembrane region" description="Helical" evidence="21">
    <location>
        <begin position="52"/>
        <end position="73"/>
    </location>
</feature>
<keyword evidence="10" id="KW-0249">Electron transport</keyword>
<dbReference type="PROSITE" id="PS50939">
    <property type="entry name" value="CYTOCHROME_B561"/>
    <property type="match status" value="1"/>
</dbReference>
<dbReference type="RefSeq" id="XP_025790741.1">
    <property type="nucleotide sequence ID" value="XM_025934956.1"/>
</dbReference>
<feature type="transmembrane region" description="Helical" evidence="21">
    <location>
        <begin position="158"/>
        <end position="179"/>
    </location>
</feature>
<evidence type="ECO:0000256" key="3">
    <source>
        <dbReference type="ARBA" id="ARBA00011738"/>
    </source>
</evidence>
<dbReference type="PANTHER" id="PTHR10106:SF12">
    <property type="entry name" value="PLASMA MEMBRANE ASCORBATE-DEPENDENT REDUCTASE CYBRD1"/>
    <property type="match status" value="1"/>
</dbReference>